<dbReference type="Pfam" id="PF01738">
    <property type="entry name" value="DLH"/>
    <property type="match status" value="1"/>
</dbReference>
<dbReference type="GO" id="GO:0052689">
    <property type="term" value="F:carboxylic ester hydrolase activity"/>
    <property type="evidence" value="ECO:0007669"/>
    <property type="project" value="UniProtKB-ARBA"/>
</dbReference>
<dbReference type="InterPro" id="IPR002925">
    <property type="entry name" value="Dienelactn_hydro"/>
</dbReference>
<dbReference type="PANTHER" id="PTHR22946:SF9">
    <property type="entry name" value="POLYKETIDE TRANSFERASE AF380"/>
    <property type="match status" value="1"/>
</dbReference>
<evidence type="ECO:0000256" key="2">
    <source>
        <dbReference type="SAM" id="SignalP"/>
    </source>
</evidence>
<gene>
    <name evidence="4" type="ORF">GHA_00398</name>
</gene>
<dbReference type="InterPro" id="IPR050261">
    <property type="entry name" value="FrsA_esterase"/>
</dbReference>
<dbReference type="AlphaFoldDB" id="A0AA35D4H6"/>
<feature type="chain" id="PRO_5041247822" evidence="2">
    <location>
        <begin position="28"/>
        <end position="348"/>
    </location>
</feature>
<evidence type="ECO:0000256" key="1">
    <source>
        <dbReference type="ARBA" id="ARBA00022801"/>
    </source>
</evidence>
<keyword evidence="1 4" id="KW-0378">Hydrolase</keyword>
<evidence type="ECO:0000259" key="3">
    <source>
        <dbReference type="Pfam" id="PF01738"/>
    </source>
</evidence>
<name>A0AA35D4H6_9BURK</name>
<dbReference type="InterPro" id="IPR029058">
    <property type="entry name" value="AB_hydrolase_fold"/>
</dbReference>
<dbReference type="Gene3D" id="3.40.50.1820">
    <property type="entry name" value="alpha/beta hydrolase"/>
    <property type="match status" value="1"/>
</dbReference>
<comment type="caution">
    <text evidence="4">The sequence shown here is derived from an EMBL/GenBank/DDBJ whole genome shotgun (WGS) entry which is preliminary data.</text>
</comment>
<proteinExistence type="predicted"/>
<evidence type="ECO:0000313" key="5">
    <source>
        <dbReference type="Proteomes" id="UP000834458"/>
    </source>
</evidence>
<evidence type="ECO:0000313" key="4">
    <source>
        <dbReference type="EMBL" id="CAB5662592.1"/>
    </source>
</evidence>
<feature type="signal peptide" evidence="2">
    <location>
        <begin position="1"/>
        <end position="27"/>
    </location>
</feature>
<dbReference type="PANTHER" id="PTHR22946">
    <property type="entry name" value="DIENELACTONE HYDROLASE DOMAIN-CONTAINING PROTEIN-RELATED"/>
    <property type="match status" value="1"/>
</dbReference>
<protein>
    <submittedName>
        <fullName evidence="4">Predicted dienelactone hydrolase</fullName>
    </submittedName>
</protein>
<dbReference type="SUPFAM" id="SSF53474">
    <property type="entry name" value="alpha/beta-Hydrolases"/>
    <property type="match status" value="1"/>
</dbReference>
<organism evidence="4 5">
    <name type="scientific">Comamonas aquatica</name>
    <dbReference type="NCBI Taxonomy" id="225991"/>
    <lineage>
        <taxon>Bacteria</taxon>
        <taxon>Pseudomonadati</taxon>
        <taxon>Pseudomonadota</taxon>
        <taxon>Betaproteobacteria</taxon>
        <taxon>Burkholderiales</taxon>
        <taxon>Comamonadaceae</taxon>
        <taxon>Comamonas</taxon>
    </lineage>
</organism>
<feature type="domain" description="Dienelactone hydrolase" evidence="3">
    <location>
        <begin position="67"/>
        <end position="265"/>
    </location>
</feature>
<dbReference type="Proteomes" id="UP000834458">
    <property type="component" value="Unassembled WGS sequence"/>
</dbReference>
<reference evidence="4" key="1">
    <citation type="submission" date="2020-05" db="EMBL/GenBank/DDBJ databases">
        <authorList>
            <person name="Delgado-Blas J."/>
        </authorList>
    </citation>
    <scope>NUCLEOTIDE SEQUENCE</scope>
    <source>
        <strain evidence="4">BB1454</strain>
    </source>
</reference>
<accession>A0AA35D4H6</accession>
<sequence length="348" mass="38078">MKHMQYITRTLLAALSITGIFTGAAIAEPLADLSGGQTGHIEFMASNPEHRWALIRGRLGPQQVITGDLMMPKNVAGKVPVVVMSHGSDGITTGMHEVWAKPLNEAGYAVFMVDSFTPRDSKKISGTGEQLTWNTTVNISDAVYALKLLSTHPQIDASRIYHMGWSRGGSAVTSAMWPNYRLPITKSESIKWAGSIALYPGCNQRYKNPTLKITAPVLYLLGEKDDMTPAPACVEEAQQLAAEGNPITYKVYPGAYHVFDRPNQPYRKFQEGTFAKCAIDTVMPSRANDPAPWGPAYNRATNQTLATPQERDAAIKQCAATLWITVESNPKAREQAVQDVLAFLALNK</sequence>
<dbReference type="EMBL" id="CAHPSC010000004">
    <property type="protein sequence ID" value="CAB5662592.1"/>
    <property type="molecule type" value="Genomic_DNA"/>
</dbReference>
<keyword evidence="2" id="KW-0732">Signal</keyword>